<dbReference type="AlphaFoldDB" id="A0A3M7QA14"/>
<dbReference type="EMBL" id="REGN01006783">
    <property type="protein sequence ID" value="RNA08307.1"/>
    <property type="molecule type" value="Genomic_DNA"/>
</dbReference>
<accession>A0A3M7QA14</accession>
<dbReference type="Proteomes" id="UP000276133">
    <property type="component" value="Unassembled WGS sequence"/>
</dbReference>
<proteinExistence type="predicted"/>
<keyword evidence="2" id="KW-1185">Reference proteome</keyword>
<sequence>MKKLADQFFERSVCNQWNKMTQSSSYIEFNLEIEHLFKYIFKLNNSNFFTNSKKNKLMDVRALARYI</sequence>
<reference evidence="1 2" key="1">
    <citation type="journal article" date="2018" name="Sci. Rep.">
        <title>Genomic signatures of local adaptation to the degree of environmental predictability in rotifers.</title>
        <authorList>
            <person name="Franch-Gras L."/>
            <person name="Hahn C."/>
            <person name="Garcia-Roger E.M."/>
            <person name="Carmona M.J."/>
            <person name="Serra M."/>
            <person name="Gomez A."/>
        </authorList>
    </citation>
    <scope>NUCLEOTIDE SEQUENCE [LARGE SCALE GENOMIC DNA]</scope>
    <source>
        <strain evidence="1">HYR1</strain>
    </source>
</reference>
<evidence type="ECO:0000313" key="2">
    <source>
        <dbReference type="Proteomes" id="UP000276133"/>
    </source>
</evidence>
<comment type="caution">
    <text evidence="1">The sequence shown here is derived from an EMBL/GenBank/DDBJ whole genome shotgun (WGS) entry which is preliminary data.</text>
</comment>
<gene>
    <name evidence="1" type="ORF">BpHYR1_043623</name>
</gene>
<name>A0A3M7QA14_BRAPC</name>
<protein>
    <submittedName>
        <fullName evidence="1">Uncharacterized protein</fullName>
    </submittedName>
</protein>
<evidence type="ECO:0000313" key="1">
    <source>
        <dbReference type="EMBL" id="RNA08307.1"/>
    </source>
</evidence>
<organism evidence="1 2">
    <name type="scientific">Brachionus plicatilis</name>
    <name type="common">Marine rotifer</name>
    <name type="synonym">Brachionus muelleri</name>
    <dbReference type="NCBI Taxonomy" id="10195"/>
    <lineage>
        <taxon>Eukaryota</taxon>
        <taxon>Metazoa</taxon>
        <taxon>Spiralia</taxon>
        <taxon>Gnathifera</taxon>
        <taxon>Rotifera</taxon>
        <taxon>Eurotatoria</taxon>
        <taxon>Monogononta</taxon>
        <taxon>Pseudotrocha</taxon>
        <taxon>Ploima</taxon>
        <taxon>Brachionidae</taxon>
        <taxon>Brachionus</taxon>
    </lineage>
</organism>